<dbReference type="AlphaFoldDB" id="A0A151A4C0"/>
<protein>
    <submittedName>
        <fullName evidence="1">Uncharacterized protein</fullName>
    </submittedName>
</protein>
<dbReference type="Proteomes" id="UP000075418">
    <property type="component" value="Unassembled WGS sequence"/>
</dbReference>
<comment type="caution">
    <text evidence="1">The sequence shown here is derived from an EMBL/GenBank/DDBJ whole genome shotgun (WGS) entry which is preliminary data.</text>
</comment>
<organism evidence="1 2">
    <name type="scientific">Staphylococcus kloosii</name>
    <dbReference type="NCBI Taxonomy" id="29384"/>
    <lineage>
        <taxon>Bacteria</taxon>
        <taxon>Bacillati</taxon>
        <taxon>Bacillota</taxon>
        <taxon>Bacilli</taxon>
        <taxon>Bacillales</taxon>
        <taxon>Staphylococcaceae</taxon>
        <taxon>Staphylococcus</taxon>
    </lineage>
</organism>
<gene>
    <name evidence="1" type="ORF">A0131_05160</name>
</gene>
<name>A0A151A4C0_9STAP</name>
<sequence length="162" mass="18106">MPEDNQKNKAENLLVIPDNFQHIGNYAKYMQDGQFLSFQTLNTQPINSFNPDGSVTLKPNGYLFYNLKAEGELAPGKQFNILVMTSQVDPKTKFEYGFHDQSNSLGRTITAITKTNDGTFTIENVTVPQNVKDVALRLDNRTGTSDTIIQGVFVLPKKTTEV</sequence>
<accession>A0A151A4C0</accession>
<dbReference type="RefSeq" id="WP_061854353.1">
    <property type="nucleotide sequence ID" value="NZ_LUGM01000002.1"/>
</dbReference>
<evidence type="ECO:0000313" key="1">
    <source>
        <dbReference type="EMBL" id="KYH14167.1"/>
    </source>
</evidence>
<evidence type="ECO:0000313" key="2">
    <source>
        <dbReference type="Proteomes" id="UP000075418"/>
    </source>
</evidence>
<proteinExistence type="predicted"/>
<reference evidence="1 2" key="1">
    <citation type="submission" date="2016-02" db="EMBL/GenBank/DDBJ databases">
        <title>Draft genome sequence of hydrocarbon degrading Staphylococcus saprophyticus Strain CNV2, isolated from crude-oil contaminated soil from Noonmati Oil Refinery, Guwahati, Assam, India.</title>
        <authorList>
            <person name="Mukherjee A."/>
            <person name="Chettri B."/>
            <person name="Langpoklakpam J."/>
            <person name="Singh A.K."/>
            <person name="Chattopadhyay D.J."/>
        </authorList>
    </citation>
    <scope>NUCLEOTIDE SEQUENCE [LARGE SCALE GENOMIC DNA]</scope>
    <source>
        <strain evidence="1 2">CNV2</strain>
    </source>
</reference>
<dbReference type="EMBL" id="LUGM01000002">
    <property type="protein sequence ID" value="KYH14167.1"/>
    <property type="molecule type" value="Genomic_DNA"/>
</dbReference>